<dbReference type="InterPro" id="IPR025272">
    <property type="entry name" value="SocA_Panacea"/>
</dbReference>
<keyword evidence="3" id="KW-1185">Reference proteome</keyword>
<protein>
    <submittedName>
        <fullName evidence="2">Phage-associated protein-like protein</fullName>
    </submittedName>
</protein>
<dbReference type="eggNOG" id="COG3600">
    <property type="taxonomic scope" value="Bacteria"/>
</dbReference>
<dbReference type="Pfam" id="PF13274">
    <property type="entry name" value="SocA_Panacea"/>
    <property type="match status" value="1"/>
</dbReference>
<gene>
    <name evidence="2" type="ordered locus">AciX9_0100</name>
</gene>
<dbReference type="KEGG" id="acm:AciX9_0100"/>
<reference evidence="3" key="1">
    <citation type="submission" date="2011-01" db="EMBL/GenBank/DDBJ databases">
        <title>Complete sequence of chromosome of Acidobacterium sp. MP5ACTX9.</title>
        <authorList>
            <consortium name="US DOE Joint Genome Institute"/>
            <person name="Lucas S."/>
            <person name="Copeland A."/>
            <person name="Lapidus A."/>
            <person name="Cheng J.-F."/>
            <person name="Goodwin L."/>
            <person name="Pitluck S."/>
            <person name="Teshima H."/>
            <person name="Detter J.C."/>
            <person name="Han C."/>
            <person name="Tapia R."/>
            <person name="Land M."/>
            <person name="Hauser L."/>
            <person name="Kyrpides N."/>
            <person name="Ivanova N."/>
            <person name="Ovchinnikova G."/>
            <person name="Pagani I."/>
            <person name="Rawat S.R."/>
            <person name="Mannisto M."/>
            <person name="Haggblom M.M."/>
            <person name="Woyke T."/>
        </authorList>
    </citation>
    <scope>NUCLEOTIDE SEQUENCE [LARGE SCALE GENOMIC DNA]</scope>
    <source>
        <strain evidence="3">MP5ACTX9</strain>
    </source>
</reference>
<organism evidence="3">
    <name type="scientific">Granulicella tundricola (strain ATCC BAA-1859 / DSM 23138 / MP5ACTX9)</name>
    <dbReference type="NCBI Taxonomy" id="1198114"/>
    <lineage>
        <taxon>Bacteria</taxon>
        <taxon>Pseudomonadati</taxon>
        <taxon>Acidobacteriota</taxon>
        <taxon>Terriglobia</taxon>
        <taxon>Terriglobales</taxon>
        <taxon>Acidobacteriaceae</taxon>
        <taxon>Granulicella</taxon>
    </lineage>
</organism>
<dbReference type="EMBL" id="CP002480">
    <property type="protein sequence ID" value="ADW67187.1"/>
    <property type="molecule type" value="Genomic_DNA"/>
</dbReference>
<dbReference type="PaxDb" id="1198114-AciX9_0100"/>
<dbReference type="HOGENOM" id="CLU_110683_1_0_0"/>
<accession>E8X4Z5</accession>
<name>E8X4Z5_GRATM</name>
<evidence type="ECO:0000259" key="1">
    <source>
        <dbReference type="Pfam" id="PF13274"/>
    </source>
</evidence>
<feature type="domain" description="Antitoxin SocA-like Panacea" evidence="1">
    <location>
        <begin position="28"/>
        <end position="134"/>
    </location>
</feature>
<dbReference type="OrthoDB" id="9799173at2"/>
<dbReference type="RefSeq" id="WP_013578516.1">
    <property type="nucleotide sequence ID" value="NC_015064.1"/>
</dbReference>
<evidence type="ECO:0000313" key="3">
    <source>
        <dbReference type="Proteomes" id="UP000000343"/>
    </source>
</evidence>
<dbReference type="Proteomes" id="UP000000343">
    <property type="component" value="Chromosome"/>
</dbReference>
<proteinExistence type="predicted"/>
<sequence length="161" mass="17992">MPFPATAVANELLDRASAEGLSLTQINIQKLVYFAHGWNLGWSANPLILDPIEAWQYGPVVRNLYNQFRRFGSSPITGKAVEFRIDSNGKIGTTCPTLEDAYSKSVVGAVWNQYGRLQPFKLVELTHAPGSPWEAAWNAKKALIENEDIRRYFSALAQPRV</sequence>
<evidence type="ECO:0000313" key="2">
    <source>
        <dbReference type="EMBL" id="ADW67187.1"/>
    </source>
</evidence>
<dbReference type="AlphaFoldDB" id="E8X4Z5"/>